<evidence type="ECO:0000313" key="1">
    <source>
        <dbReference type="EMBL" id="KGA33110.1"/>
    </source>
</evidence>
<protein>
    <submittedName>
        <fullName evidence="1">Uncharacterized protein</fullName>
    </submittedName>
</protein>
<dbReference type="RefSeq" id="WP_039316123.1">
    <property type="nucleotide sequence ID" value="NZ_JQOD01000003.1"/>
</dbReference>
<sequence>MTLQATYLEQPTLGDETEGVSIIDVNPFGPNGEMDGRLLISKDAEPILILQLYVRVDEDGCLISSAFSDFLLNESHVAIICGDHFHVFDMATHSFRSHPLGDYVAHIYSVPDIHSDRLHDRVMVATYCHVFLIDIPAGILWKSSQCAIDGVIITSIENDTVLGLGEWDPPGGWESFKLDLKTGIPI</sequence>
<comment type="caution">
    <text evidence="1">The sequence shown here is derived from an EMBL/GenBank/DDBJ whole genome shotgun (WGS) entry which is preliminary data.</text>
</comment>
<organism evidence="1 2">
    <name type="scientific">Pectobacterium brasiliense</name>
    <dbReference type="NCBI Taxonomy" id="180957"/>
    <lineage>
        <taxon>Bacteria</taxon>
        <taxon>Pseudomonadati</taxon>
        <taxon>Pseudomonadota</taxon>
        <taxon>Gammaproteobacteria</taxon>
        <taxon>Enterobacterales</taxon>
        <taxon>Pectobacteriaceae</taxon>
        <taxon>Pectobacterium</taxon>
    </lineage>
</organism>
<gene>
    <name evidence="1" type="ORF">KU74_14505</name>
</gene>
<dbReference type="AlphaFoldDB" id="A0A0M2EZY7"/>
<accession>A0A0M2EZY7</accession>
<evidence type="ECO:0000313" key="2">
    <source>
        <dbReference type="Proteomes" id="UP000029435"/>
    </source>
</evidence>
<proteinExistence type="predicted"/>
<dbReference type="EMBL" id="JQOD01000003">
    <property type="protein sequence ID" value="KGA33110.1"/>
    <property type="molecule type" value="Genomic_DNA"/>
</dbReference>
<reference evidence="1 2" key="1">
    <citation type="submission" date="2014-08" db="EMBL/GenBank/DDBJ databases">
        <title>Genome sequences of NCPPB Pectobacterium isolates.</title>
        <authorList>
            <person name="Glover R.H."/>
            <person name="Sapp M."/>
            <person name="Elphinstone J."/>
        </authorList>
    </citation>
    <scope>NUCLEOTIDE SEQUENCE [LARGE SCALE GENOMIC DNA]</scope>
    <source>
        <strain evidence="1 2">LMG 21372</strain>
    </source>
</reference>
<dbReference type="OrthoDB" id="659938at2"/>
<name>A0A0M2EZY7_9GAMM</name>
<dbReference type="Proteomes" id="UP000029435">
    <property type="component" value="Unassembled WGS sequence"/>
</dbReference>